<dbReference type="Proteomes" id="UP000663992">
    <property type="component" value="Unassembled WGS sequence"/>
</dbReference>
<dbReference type="Pfam" id="PF09003">
    <property type="entry name" value="Arm-DNA-bind_1"/>
    <property type="match status" value="1"/>
</dbReference>
<keyword evidence="4" id="KW-0233">DNA recombination</keyword>
<name>A0ABS3CZQ9_9ALTE</name>
<dbReference type="InterPro" id="IPR015094">
    <property type="entry name" value="Integrase_lambda-typ_DNA-bd_N"/>
</dbReference>
<evidence type="ECO:0000256" key="5">
    <source>
        <dbReference type="PROSITE-ProRule" id="PRU01248"/>
    </source>
</evidence>
<dbReference type="InterPro" id="IPR002104">
    <property type="entry name" value="Integrase_catalytic"/>
</dbReference>
<dbReference type="InterPro" id="IPR004107">
    <property type="entry name" value="Integrase_SAM-like_N"/>
</dbReference>
<feature type="domain" description="Core-binding (CB)" evidence="6">
    <location>
        <begin position="77"/>
        <end position="158"/>
    </location>
</feature>
<evidence type="ECO:0000256" key="1">
    <source>
        <dbReference type="ARBA" id="ARBA00008857"/>
    </source>
</evidence>
<accession>A0ABS3CZQ9</accession>
<keyword evidence="3 5" id="KW-0238">DNA-binding</keyword>
<keyword evidence="2" id="KW-0229">DNA integration</keyword>
<dbReference type="Gene3D" id="1.10.150.130">
    <property type="match status" value="1"/>
</dbReference>
<organism evidence="7 8">
    <name type="scientific">Bowmanella yangjiangensis</name>
    <dbReference type="NCBI Taxonomy" id="2811230"/>
    <lineage>
        <taxon>Bacteria</taxon>
        <taxon>Pseudomonadati</taxon>
        <taxon>Pseudomonadota</taxon>
        <taxon>Gammaproteobacteria</taxon>
        <taxon>Alteromonadales</taxon>
        <taxon>Alteromonadaceae</taxon>
        <taxon>Bowmanella</taxon>
    </lineage>
</organism>
<dbReference type="RefSeq" id="WP_206596498.1">
    <property type="nucleotide sequence ID" value="NZ_JAFKCS010000103.1"/>
</dbReference>
<dbReference type="Pfam" id="PF00589">
    <property type="entry name" value="Phage_integrase"/>
    <property type="match status" value="1"/>
</dbReference>
<dbReference type="EMBL" id="JAFKCS010000103">
    <property type="protein sequence ID" value="MBN7822588.1"/>
    <property type="molecule type" value="Genomic_DNA"/>
</dbReference>
<feature type="non-terminal residue" evidence="7">
    <location>
        <position position="358"/>
    </location>
</feature>
<dbReference type="SUPFAM" id="SSF54171">
    <property type="entry name" value="DNA-binding domain"/>
    <property type="match status" value="1"/>
</dbReference>
<evidence type="ECO:0000313" key="8">
    <source>
        <dbReference type="Proteomes" id="UP000663992"/>
    </source>
</evidence>
<dbReference type="InterPro" id="IPR013762">
    <property type="entry name" value="Integrase-like_cat_sf"/>
</dbReference>
<dbReference type="Pfam" id="PF02899">
    <property type="entry name" value="Phage_int_SAM_1"/>
    <property type="match status" value="1"/>
</dbReference>
<evidence type="ECO:0000259" key="6">
    <source>
        <dbReference type="PROSITE" id="PS51900"/>
    </source>
</evidence>
<reference evidence="7 8" key="1">
    <citation type="submission" date="2021-03" db="EMBL/GenBank/DDBJ databases">
        <title>novel species isolated from a fishpond in China.</title>
        <authorList>
            <person name="Lu H."/>
            <person name="Cai Z."/>
        </authorList>
    </citation>
    <scope>NUCLEOTIDE SEQUENCE [LARGE SCALE GENOMIC DNA]</scope>
    <source>
        <strain evidence="7 8">Y57</strain>
    </source>
</reference>
<proteinExistence type="inferred from homology"/>
<dbReference type="InterPro" id="IPR044068">
    <property type="entry name" value="CB"/>
</dbReference>
<dbReference type="InterPro" id="IPR010998">
    <property type="entry name" value="Integrase_recombinase_N"/>
</dbReference>
<sequence length="358" mass="40104">MAPRPRKQGSKDLPPNLYRKKDGRNGVIYYSYKDPVTGKFFGLGKNKEQAVATAIAENILLPAGPTLRERIERPARRLFSKWLAEYRQIIEEREIEDNTKRNLRMRIKRLDTEFGKHDINAITTIMIADYLGGMVKAGKSHMSRAMRSLLRDVFMEAMAAGWTAGNPVEVTKAAKVKVKRERLTLEVWLAIHAKAGTAWLKRAMELALITGQRREDIASMLFKDEQDGHLLVIQHKTKQRLRLSTSIGLQCIGLDLAGVIKLCRDNVVSKHLVHHARTVSKAKAGSPIMLDTISRKFAEARDAAVKAGDIVVTDNPPTFHEMRSLAARLHAAEGRNAQALLGHKSAKMTDLYKDSRGA</sequence>
<protein>
    <submittedName>
        <fullName evidence="7">Phage integrase Arm DNA-binding domain-containing protein</fullName>
    </submittedName>
</protein>
<evidence type="ECO:0000313" key="7">
    <source>
        <dbReference type="EMBL" id="MBN7822588.1"/>
    </source>
</evidence>
<evidence type="ECO:0000256" key="4">
    <source>
        <dbReference type="ARBA" id="ARBA00023172"/>
    </source>
</evidence>
<evidence type="ECO:0000256" key="2">
    <source>
        <dbReference type="ARBA" id="ARBA00022908"/>
    </source>
</evidence>
<comment type="caution">
    <text evidence="7">The sequence shown here is derived from an EMBL/GenBank/DDBJ whole genome shotgun (WGS) entry which is preliminary data.</text>
</comment>
<keyword evidence="8" id="KW-1185">Reference proteome</keyword>
<dbReference type="InterPro" id="IPR016177">
    <property type="entry name" value="DNA-bd_dom_sf"/>
</dbReference>
<dbReference type="SUPFAM" id="SSF56349">
    <property type="entry name" value="DNA breaking-rejoining enzymes"/>
    <property type="match status" value="1"/>
</dbReference>
<dbReference type="Gene3D" id="3.30.160.60">
    <property type="entry name" value="Classic Zinc Finger"/>
    <property type="match status" value="1"/>
</dbReference>
<dbReference type="GO" id="GO:0003677">
    <property type="term" value="F:DNA binding"/>
    <property type="evidence" value="ECO:0007669"/>
    <property type="project" value="UniProtKB-KW"/>
</dbReference>
<dbReference type="InterPro" id="IPR011010">
    <property type="entry name" value="DNA_brk_join_enz"/>
</dbReference>
<dbReference type="PROSITE" id="PS51900">
    <property type="entry name" value="CB"/>
    <property type="match status" value="1"/>
</dbReference>
<dbReference type="Gene3D" id="1.10.443.10">
    <property type="entry name" value="Intergrase catalytic core"/>
    <property type="match status" value="1"/>
</dbReference>
<gene>
    <name evidence="7" type="ORF">J0A65_22185</name>
</gene>
<evidence type="ECO:0000256" key="3">
    <source>
        <dbReference type="ARBA" id="ARBA00023125"/>
    </source>
</evidence>
<comment type="similarity">
    <text evidence="1">Belongs to the 'phage' integrase family.</text>
</comment>